<dbReference type="PANTHER" id="PTHR12103">
    <property type="entry name" value="5'-NUCLEOTIDASE DOMAIN-CONTAINING"/>
    <property type="match status" value="1"/>
</dbReference>
<keyword evidence="4" id="KW-0460">Magnesium</keyword>
<keyword evidence="3" id="KW-0378">Hydrolase</keyword>
<dbReference type="AlphaFoldDB" id="A0A1E1X6S0"/>
<sequence>GLLLDKKRGLLVKFDSCGKVDRAFRGFTRVSDAEVEQLDKEYAGLEFQSDLRPSREWFNFSDYFTTPTQALYADMVARAKPEASAEPLWHDLLEGIICFYRPDGPRARTLLQAPDKLVRPCPKSVTAWIQSLREAGTQTFLLTGSEPALAIAIASHALGPQWWDLFDLVVMGANKPAFFSDTSVPFKIVKDDGSLRALGHDEQLKPGVMYCGGNWTSLCKHWLGSRRTLYIGDSLVDDTVAAQGCCDSVAVVEELAAEATLEDADPSGLEGAEYLLSKAWGSVFVSAQGPSYFTKALCGAAKLAVSDVAQLTKLSWNAKVAAFDGQVSTQAFYPSPPKSLVEVLRRPSSENGAER</sequence>
<dbReference type="EMBL" id="GFAC01004274">
    <property type="protein sequence ID" value="JAT94914.1"/>
    <property type="molecule type" value="mRNA"/>
</dbReference>
<dbReference type="GO" id="GO:0046872">
    <property type="term" value="F:metal ion binding"/>
    <property type="evidence" value="ECO:0007669"/>
    <property type="project" value="UniProtKB-KW"/>
</dbReference>
<organism evidence="5">
    <name type="scientific">Amblyomma aureolatum</name>
    <dbReference type="NCBI Taxonomy" id="187763"/>
    <lineage>
        <taxon>Eukaryota</taxon>
        <taxon>Metazoa</taxon>
        <taxon>Ecdysozoa</taxon>
        <taxon>Arthropoda</taxon>
        <taxon>Chelicerata</taxon>
        <taxon>Arachnida</taxon>
        <taxon>Acari</taxon>
        <taxon>Parasitiformes</taxon>
        <taxon>Ixodida</taxon>
        <taxon>Ixodoidea</taxon>
        <taxon>Ixodidae</taxon>
        <taxon>Amblyomminae</taxon>
        <taxon>Amblyomma</taxon>
    </lineage>
</organism>
<dbReference type="SUPFAM" id="SSF56784">
    <property type="entry name" value="HAD-like"/>
    <property type="match status" value="1"/>
</dbReference>
<comment type="similarity">
    <text evidence="1">Belongs to the 5'(3')-deoxyribonucleotidase family.</text>
</comment>
<accession>A0A1E1X6S0</accession>
<dbReference type="InterPro" id="IPR008380">
    <property type="entry name" value="HAD-SF_hydro_IG_5-nucl"/>
</dbReference>
<name>A0A1E1X6S0_9ACAR</name>
<dbReference type="PANTHER" id="PTHR12103:SF38">
    <property type="entry name" value="5'-NUCLEOTIDASE DOMAIN-CONTAINING PROTEIN 1"/>
    <property type="match status" value="1"/>
</dbReference>
<dbReference type="InterPro" id="IPR036412">
    <property type="entry name" value="HAD-like_sf"/>
</dbReference>
<dbReference type="GO" id="GO:0008253">
    <property type="term" value="F:5'-nucleotidase activity"/>
    <property type="evidence" value="ECO:0007669"/>
    <property type="project" value="TreeGrafter"/>
</dbReference>
<evidence type="ECO:0000256" key="3">
    <source>
        <dbReference type="ARBA" id="ARBA00022801"/>
    </source>
</evidence>
<evidence type="ECO:0000313" key="5">
    <source>
        <dbReference type="EMBL" id="JAT94914.1"/>
    </source>
</evidence>
<evidence type="ECO:0000256" key="1">
    <source>
        <dbReference type="ARBA" id="ARBA00009589"/>
    </source>
</evidence>
<protein>
    <submittedName>
        <fullName evidence="5">Putative 5'-nucleotidase domain-containing protein</fullName>
    </submittedName>
</protein>
<evidence type="ECO:0000256" key="4">
    <source>
        <dbReference type="ARBA" id="ARBA00022842"/>
    </source>
</evidence>
<proteinExistence type="evidence at transcript level"/>
<dbReference type="Gene3D" id="3.40.50.1000">
    <property type="entry name" value="HAD superfamily/HAD-like"/>
    <property type="match status" value="1"/>
</dbReference>
<feature type="non-terminal residue" evidence="5">
    <location>
        <position position="1"/>
    </location>
</feature>
<dbReference type="Pfam" id="PF05761">
    <property type="entry name" value="5_nucleotid"/>
    <property type="match status" value="1"/>
</dbReference>
<dbReference type="InterPro" id="IPR023214">
    <property type="entry name" value="HAD_sf"/>
</dbReference>
<reference evidence="5" key="1">
    <citation type="journal article" date="2017" name="Front. Cell. Infect. Microbiol.">
        <title>The Distinct Transcriptional Response of the Midgut of Amblyomma sculptum and Amblyomma aureolatum Ticks to Rickettsia rickettsii Correlates to Their Differences in Susceptibility to Infection.</title>
        <authorList>
            <person name="Martins L.A."/>
            <person name="Galletti M.F.B.M."/>
            <person name="Ribeiro J.M."/>
            <person name="Fujita A."/>
            <person name="Costa F.B."/>
            <person name="Labruna M.B."/>
            <person name="Daffre S."/>
            <person name="Fogaca A.C."/>
        </authorList>
    </citation>
    <scope>NUCLEOTIDE SEQUENCE</scope>
</reference>
<keyword evidence="2" id="KW-0479">Metal-binding</keyword>
<evidence type="ECO:0000256" key="2">
    <source>
        <dbReference type="ARBA" id="ARBA00022723"/>
    </source>
</evidence>